<evidence type="ECO:0000256" key="4">
    <source>
        <dbReference type="ARBA" id="ARBA00022801"/>
    </source>
</evidence>
<evidence type="ECO:0000256" key="1">
    <source>
        <dbReference type="ARBA" id="ARBA00001968"/>
    </source>
</evidence>
<protein>
    <recommendedName>
        <fullName evidence="9">YicC family protein</fullName>
    </recommendedName>
</protein>
<evidence type="ECO:0000259" key="7">
    <source>
        <dbReference type="Pfam" id="PF08340"/>
    </source>
</evidence>
<evidence type="ECO:0000313" key="8">
    <source>
        <dbReference type="EMBL" id="SUZ57765.1"/>
    </source>
</evidence>
<evidence type="ECO:0000259" key="6">
    <source>
        <dbReference type="Pfam" id="PF03755"/>
    </source>
</evidence>
<evidence type="ECO:0000256" key="2">
    <source>
        <dbReference type="ARBA" id="ARBA00022722"/>
    </source>
</evidence>
<proteinExistence type="inferred from homology"/>
<keyword evidence="4" id="KW-0378">Hydrolase</keyword>
<comment type="cofactor">
    <cofactor evidence="1">
        <name>a divalent metal cation</name>
        <dbReference type="ChEBI" id="CHEBI:60240"/>
    </cofactor>
</comment>
<name>A0A381NT25_9ZZZZ</name>
<dbReference type="InterPro" id="IPR013551">
    <property type="entry name" value="YicC-like_C"/>
</dbReference>
<dbReference type="InterPro" id="IPR005229">
    <property type="entry name" value="YicC/YloC-like"/>
</dbReference>
<dbReference type="Pfam" id="PF08340">
    <property type="entry name" value="YicC-like_C"/>
    <property type="match status" value="1"/>
</dbReference>
<dbReference type="PANTHER" id="PTHR30636:SF3">
    <property type="entry name" value="UPF0701 PROTEIN YICC"/>
    <property type="match status" value="1"/>
</dbReference>
<organism evidence="8">
    <name type="scientific">marine metagenome</name>
    <dbReference type="NCBI Taxonomy" id="408172"/>
    <lineage>
        <taxon>unclassified sequences</taxon>
        <taxon>metagenomes</taxon>
        <taxon>ecological metagenomes</taxon>
    </lineage>
</organism>
<evidence type="ECO:0008006" key="9">
    <source>
        <dbReference type="Google" id="ProtNLM"/>
    </source>
</evidence>
<dbReference type="Pfam" id="PF03755">
    <property type="entry name" value="YicC-like_N"/>
    <property type="match status" value="1"/>
</dbReference>
<gene>
    <name evidence="8" type="ORF">METZ01_LOCUS10619</name>
</gene>
<keyword evidence="2" id="KW-0540">Nuclease</keyword>
<sequence length="283" mass="33475">MTGYGFISKEIKGNIIEIEIKSLNSKVFDYSFKIPKQLLKYENRLRSELKKKLIRGKIDVNIIIKNKIKSKVRFDKKLFKHYYNELKTLSKTTGKINNESIFNNTMYINSLFSLDNEEKIEFKTIQFLFNKVINECSNSRKKEGKSILNDINNKIKNLESSLKSIIKTDKTRSEFKKKYLLAEISKIEHIKLDSNRLEQELFYYLDKTNINEEINRLKEHFLLLKNTLNTVDSNGKKLNFICQEINREINTIGSKCNKFKIQEKVISMKDSLEKIKEQLYNVL</sequence>
<dbReference type="EMBL" id="UINC01000577">
    <property type="protein sequence ID" value="SUZ57765.1"/>
    <property type="molecule type" value="Genomic_DNA"/>
</dbReference>
<dbReference type="GO" id="GO:0016787">
    <property type="term" value="F:hydrolase activity"/>
    <property type="evidence" value="ECO:0007669"/>
    <property type="project" value="UniProtKB-KW"/>
</dbReference>
<dbReference type="GO" id="GO:0004521">
    <property type="term" value="F:RNA endonuclease activity"/>
    <property type="evidence" value="ECO:0007669"/>
    <property type="project" value="InterPro"/>
</dbReference>
<dbReference type="AlphaFoldDB" id="A0A381NT25"/>
<comment type="similarity">
    <text evidence="5">Belongs to the YicC/YloC family.</text>
</comment>
<dbReference type="PANTHER" id="PTHR30636">
    <property type="entry name" value="UPF0701 PROTEIN YICC"/>
    <property type="match status" value="1"/>
</dbReference>
<evidence type="ECO:0000256" key="5">
    <source>
        <dbReference type="ARBA" id="ARBA00035648"/>
    </source>
</evidence>
<feature type="domain" description="Endoribonuclease YicC-like N-terminal" evidence="6">
    <location>
        <begin position="1"/>
        <end position="147"/>
    </location>
</feature>
<evidence type="ECO:0000256" key="3">
    <source>
        <dbReference type="ARBA" id="ARBA00022759"/>
    </source>
</evidence>
<dbReference type="InterPro" id="IPR013527">
    <property type="entry name" value="YicC-like_N"/>
</dbReference>
<feature type="domain" description="Endoribonuclease YicC-like C-terminal" evidence="7">
    <location>
        <begin position="171"/>
        <end position="282"/>
    </location>
</feature>
<reference evidence="8" key="1">
    <citation type="submission" date="2018-05" db="EMBL/GenBank/DDBJ databases">
        <authorList>
            <person name="Lanie J.A."/>
            <person name="Ng W.-L."/>
            <person name="Kazmierczak K.M."/>
            <person name="Andrzejewski T.M."/>
            <person name="Davidsen T.M."/>
            <person name="Wayne K.J."/>
            <person name="Tettelin H."/>
            <person name="Glass J.I."/>
            <person name="Rusch D."/>
            <person name="Podicherti R."/>
            <person name="Tsui H.-C.T."/>
            <person name="Winkler M.E."/>
        </authorList>
    </citation>
    <scope>NUCLEOTIDE SEQUENCE</scope>
</reference>
<keyword evidence="3" id="KW-0255">Endonuclease</keyword>
<accession>A0A381NT25</accession>